<accession>A0A561BYJ1</accession>
<organism evidence="2 3">
    <name type="scientific">Kribbella amoyensis</name>
    <dbReference type="NCBI Taxonomy" id="996641"/>
    <lineage>
        <taxon>Bacteria</taxon>
        <taxon>Bacillati</taxon>
        <taxon>Actinomycetota</taxon>
        <taxon>Actinomycetes</taxon>
        <taxon>Propionibacteriales</taxon>
        <taxon>Kribbellaceae</taxon>
        <taxon>Kribbella</taxon>
    </lineage>
</organism>
<feature type="transmembrane region" description="Helical" evidence="1">
    <location>
        <begin position="324"/>
        <end position="342"/>
    </location>
</feature>
<protein>
    <submittedName>
        <fullName evidence="2">Uncharacterized protein</fullName>
    </submittedName>
</protein>
<keyword evidence="1" id="KW-0812">Transmembrane</keyword>
<reference evidence="2 3" key="1">
    <citation type="submission" date="2019-06" db="EMBL/GenBank/DDBJ databases">
        <title>Sequencing the genomes of 1000 actinobacteria strains.</title>
        <authorList>
            <person name="Klenk H.-P."/>
        </authorList>
    </citation>
    <scope>NUCLEOTIDE SEQUENCE [LARGE SCALE GENOMIC DNA]</scope>
    <source>
        <strain evidence="2 3">DSM 24683</strain>
    </source>
</reference>
<feature type="transmembrane region" description="Helical" evidence="1">
    <location>
        <begin position="222"/>
        <end position="242"/>
    </location>
</feature>
<feature type="transmembrane region" description="Helical" evidence="1">
    <location>
        <begin position="21"/>
        <end position="39"/>
    </location>
</feature>
<feature type="transmembrane region" description="Helical" evidence="1">
    <location>
        <begin position="59"/>
        <end position="77"/>
    </location>
</feature>
<sequence length="376" mass="39067">MTPNSKGIPDMLRELPRREQLGPWLLLLGTTLGGLGMVWDVQWHSDVGPDTFFTAPHLLLYLGMATSGITSLVIVLLNTRASHTSQYVDGSPAVTVLGTFRAPLPYLLCGCAGAGGLLFGLADLWWHEVYGFDVTPTSPPHVAMSLMSLFDTAGLLLAFILLRSTRAGRLGLTIAIGACVPNLVFLLYSTPPIPGIATVVLAISAAGVLLLSVFAGALRRPALVASVAPGLILIHAALWFFAPAATRIYADSLGLGLRDYALGVPAMPITLPFALPLAALLYAGGLRLGRARGWSPKVVIPVLGALGTTLVVAGYLSVPLGTTPLTLLPAAPIGAVAGWIGWQLGSLGRIAGAGLTTEPPIAQPGRTASRLLTSEA</sequence>
<feature type="transmembrane region" description="Helical" evidence="1">
    <location>
        <begin position="142"/>
        <end position="162"/>
    </location>
</feature>
<feature type="transmembrane region" description="Helical" evidence="1">
    <location>
        <begin position="169"/>
        <end position="189"/>
    </location>
</feature>
<evidence type="ECO:0000313" key="3">
    <source>
        <dbReference type="Proteomes" id="UP000318380"/>
    </source>
</evidence>
<feature type="transmembrane region" description="Helical" evidence="1">
    <location>
        <begin position="262"/>
        <end position="286"/>
    </location>
</feature>
<feature type="transmembrane region" description="Helical" evidence="1">
    <location>
        <begin position="104"/>
        <end position="122"/>
    </location>
</feature>
<dbReference type="EMBL" id="VIVK01000001">
    <property type="protein sequence ID" value="TWD83964.1"/>
    <property type="molecule type" value="Genomic_DNA"/>
</dbReference>
<comment type="caution">
    <text evidence="2">The sequence shown here is derived from an EMBL/GenBank/DDBJ whole genome shotgun (WGS) entry which is preliminary data.</text>
</comment>
<feature type="transmembrane region" description="Helical" evidence="1">
    <location>
        <begin position="195"/>
        <end position="215"/>
    </location>
</feature>
<dbReference type="RefSeq" id="WP_145810986.1">
    <property type="nucleotide sequence ID" value="NZ_VIVK01000001.1"/>
</dbReference>
<dbReference type="OrthoDB" id="919086at2"/>
<name>A0A561BYJ1_9ACTN</name>
<keyword evidence="1" id="KW-0472">Membrane</keyword>
<dbReference type="Proteomes" id="UP000318380">
    <property type="component" value="Unassembled WGS sequence"/>
</dbReference>
<dbReference type="AlphaFoldDB" id="A0A561BYJ1"/>
<evidence type="ECO:0000256" key="1">
    <source>
        <dbReference type="SAM" id="Phobius"/>
    </source>
</evidence>
<feature type="transmembrane region" description="Helical" evidence="1">
    <location>
        <begin position="298"/>
        <end position="318"/>
    </location>
</feature>
<proteinExistence type="predicted"/>
<keyword evidence="1" id="KW-1133">Transmembrane helix</keyword>
<gene>
    <name evidence="2" type="ORF">FB561_5135</name>
</gene>
<evidence type="ECO:0000313" key="2">
    <source>
        <dbReference type="EMBL" id="TWD83964.1"/>
    </source>
</evidence>
<keyword evidence="3" id="KW-1185">Reference proteome</keyword>